<dbReference type="SMART" id="SM00857">
    <property type="entry name" value="Resolvase"/>
    <property type="match status" value="1"/>
</dbReference>
<dbReference type="KEGG" id="lrs:PX52LOC_02840"/>
<organism evidence="2 3">
    <name type="scientific">Limnoglobus roseus</name>
    <dbReference type="NCBI Taxonomy" id="2598579"/>
    <lineage>
        <taxon>Bacteria</taxon>
        <taxon>Pseudomonadati</taxon>
        <taxon>Planctomycetota</taxon>
        <taxon>Planctomycetia</taxon>
        <taxon>Gemmatales</taxon>
        <taxon>Gemmataceae</taxon>
        <taxon>Limnoglobus</taxon>
    </lineage>
</organism>
<dbReference type="PROSITE" id="PS51737">
    <property type="entry name" value="RECOMBINASE_DNA_BIND"/>
    <property type="match status" value="1"/>
</dbReference>
<name>A0A5C1AFI3_9BACT</name>
<dbReference type="PANTHER" id="PTHR30461">
    <property type="entry name" value="DNA-INVERTASE FROM LAMBDOID PROPHAGE"/>
    <property type="match status" value="1"/>
</dbReference>
<dbReference type="InterPro" id="IPR011109">
    <property type="entry name" value="DNA_bind_recombinase_dom"/>
</dbReference>
<dbReference type="Pfam" id="PF07508">
    <property type="entry name" value="Recombinase"/>
    <property type="match status" value="1"/>
</dbReference>
<sequence>MIQAVAYFRKSNEDEGESIAQQREWAVRAARENGIELVAEFADAAKAGWDTVNRTEFGKMIQFVSANARKSPIEAVVCWHPNRFSRADSLETFSFLQKLREAGCSKMFIYPNAWKDFNRSEDRIIFGVEQEAGSHRFVRDLSAAVLRGRLAGARKGRYVGSKPPFGYLTTPDKKLTPHPTEAAVVARLFTAYAAGTESLRGLCRALEADGVLSPTGKSLWAAETLSRILDNPVYTGDLVFNRRSEGKIVRNGKKPTKNAPEQWVRVADAHPALTSREQFEAVQARFRLNKGRTTPNAAHTFLLTGLAFCGNCGHRMIGRTMRSTHSGTAFVHQYFVCQRYNAYGLRSGCTLNAVPEKDIVPAVVRRVAEVFQSPESLAAVVARVDEVGAEERTTGTHRAKELATKLADLDAKIKRGAERLLSVDDDLFEACKDQLTRWKDERAALKAELDAAGLAQAGERDAGRTAEAVRRSVAHLADVLQTASRADLRLLFAELIDRIDLNFAVADPTAKRKSSRFVGGTIKMRAPASPYLSPGPKSCYCRA</sequence>
<dbReference type="InterPro" id="IPR038109">
    <property type="entry name" value="DNA_bind_recomb_sf"/>
</dbReference>
<dbReference type="RefSeq" id="WP_168218987.1">
    <property type="nucleotide sequence ID" value="NZ_CP042425.1"/>
</dbReference>
<dbReference type="InterPro" id="IPR050639">
    <property type="entry name" value="SSR_resolvase"/>
</dbReference>
<feature type="domain" description="Recombinase" evidence="1">
    <location>
        <begin position="164"/>
        <end position="292"/>
    </location>
</feature>
<dbReference type="InterPro" id="IPR006119">
    <property type="entry name" value="Resolv_N"/>
</dbReference>
<dbReference type="Gene3D" id="3.40.50.1390">
    <property type="entry name" value="Resolvase, N-terminal catalytic domain"/>
    <property type="match status" value="1"/>
</dbReference>
<dbReference type="InterPro" id="IPR025827">
    <property type="entry name" value="Zn_ribbon_recom_dom"/>
</dbReference>
<dbReference type="EMBL" id="CP042425">
    <property type="protein sequence ID" value="QEL15904.1"/>
    <property type="molecule type" value="Genomic_DNA"/>
</dbReference>
<dbReference type="PANTHER" id="PTHR30461:SF23">
    <property type="entry name" value="DNA RECOMBINASE-RELATED"/>
    <property type="match status" value="1"/>
</dbReference>
<keyword evidence="3" id="KW-1185">Reference proteome</keyword>
<dbReference type="Pfam" id="PF13408">
    <property type="entry name" value="Zn_ribbon_recom"/>
    <property type="match status" value="1"/>
</dbReference>
<dbReference type="GO" id="GO:0000150">
    <property type="term" value="F:DNA strand exchange activity"/>
    <property type="evidence" value="ECO:0007669"/>
    <property type="project" value="InterPro"/>
</dbReference>
<evidence type="ECO:0000313" key="3">
    <source>
        <dbReference type="Proteomes" id="UP000324974"/>
    </source>
</evidence>
<gene>
    <name evidence="2" type="ORF">PX52LOC_02840</name>
</gene>
<dbReference type="InterPro" id="IPR036162">
    <property type="entry name" value="Resolvase-like_N_sf"/>
</dbReference>
<dbReference type="GO" id="GO:0003677">
    <property type="term" value="F:DNA binding"/>
    <property type="evidence" value="ECO:0007669"/>
    <property type="project" value="InterPro"/>
</dbReference>
<reference evidence="3" key="1">
    <citation type="submission" date="2019-08" db="EMBL/GenBank/DDBJ databases">
        <title>Limnoglobus roseus gen. nov., sp. nov., a novel freshwater planctomycete with a giant genome from the family Gemmataceae.</title>
        <authorList>
            <person name="Kulichevskaya I.S."/>
            <person name="Naumoff D.G."/>
            <person name="Miroshnikov K."/>
            <person name="Ivanova A."/>
            <person name="Philippov D.A."/>
            <person name="Hakobyan A."/>
            <person name="Rijpstra I.C."/>
            <person name="Sinninghe Damste J.S."/>
            <person name="Liesack W."/>
            <person name="Dedysh S.N."/>
        </authorList>
    </citation>
    <scope>NUCLEOTIDE SEQUENCE [LARGE SCALE GENOMIC DNA]</scope>
    <source>
        <strain evidence="3">PX52</strain>
    </source>
</reference>
<dbReference type="Proteomes" id="UP000324974">
    <property type="component" value="Chromosome"/>
</dbReference>
<dbReference type="CDD" id="cd00338">
    <property type="entry name" value="Ser_Recombinase"/>
    <property type="match status" value="1"/>
</dbReference>
<evidence type="ECO:0000259" key="1">
    <source>
        <dbReference type="PROSITE" id="PS51737"/>
    </source>
</evidence>
<dbReference type="Pfam" id="PF00239">
    <property type="entry name" value="Resolvase"/>
    <property type="match status" value="1"/>
</dbReference>
<protein>
    <submittedName>
        <fullName evidence="2">Recombinase family protein</fullName>
    </submittedName>
</protein>
<evidence type="ECO:0000313" key="2">
    <source>
        <dbReference type="EMBL" id="QEL15904.1"/>
    </source>
</evidence>
<proteinExistence type="predicted"/>
<accession>A0A5C1AFI3</accession>
<dbReference type="Gene3D" id="3.90.1750.20">
    <property type="entry name" value="Putative Large Serine Recombinase, Chain B, Domain 2"/>
    <property type="match status" value="1"/>
</dbReference>
<dbReference type="AlphaFoldDB" id="A0A5C1AFI3"/>